<comment type="caution">
    <text evidence="2">The sequence shown here is derived from an EMBL/GenBank/DDBJ whole genome shotgun (WGS) entry which is preliminary data.</text>
</comment>
<dbReference type="Proteomes" id="UP001604336">
    <property type="component" value="Unassembled WGS sequence"/>
</dbReference>
<sequence length="202" mass="23183">MVKSFKLRITRVITTTLQSCHSKHHFTLPKDHVPSFSRISPWQKEEKWHVVAKIYEEKTPGRKIYNFYAFDSSDDDNLTFAAPRSLLPPSPKEKKKRRGKKKKKNIPSRLSISTSLADSGWFNSEGSVSVGDERDEEETEKETLVSSSIRFSTYLSSEFDSRLHSIQETPFTLCEHVCTPTLPLSKDGNSIICDLMKLPFRN</sequence>
<dbReference type="EMBL" id="JBFOLK010000002">
    <property type="protein sequence ID" value="KAL2533161.1"/>
    <property type="molecule type" value="Genomic_DNA"/>
</dbReference>
<evidence type="ECO:0000313" key="2">
    <source>
        <dbReference type="EMBL" id="KAL2533161.1"/>
    </source>
</evidence>
<evidence type="ECO:0000256" key="1">
    <source>
        <dbReference type="SAM" id="MobiDB-lite"/>
    </source>
</evidence>
<name>A0ABD1V737_9LAMI</name>
<feature type="compositionally biased region" description="Basic residues" evidence="1">
    <location>
        <begin position="93"/>
        <end position="106"/>
    </location>
</feature>
<accession>A0ABD1V737</accession>
<reference evidence="3" key="1">
    <citation type="submission" date="2024-07" db="EMBL/GenBank/DDBJ databases">
        <title>Two chromosome-level genome assemblies of Korean endemic species Abeliophyllum distichum and Forsythia ovata (Oleaceae).</title>
        <authorList>
            <person name="Jang H."/>
        </authorList>
    </citation>
    <scope>NUCLEOTIDE SEQUENCE [LARGE SCALE GENOMIC DNA]</scope>
</reference>
<evidence type="ECO:0000313" key="3">
    <source>
        <dbReference type="Proteomes" id="UP001604336"/>
    </source>
</evidence>
<protein>
    <submittedName>
        <fullName evidence="2">Transcription repressor</fullName>
    </submittedName>
</protein>
<feature type="region of interest" description="Disordered" evidence="1">
    <location>
        <begin position="81"/>
        <end position="109"/>
    </location>
</feature>
<proteinExistence type="predicted"/>
<gene>
    <name evidence="2" type="ORF">Adt_06512</name>
</gene>
<keyword evidence="3" id="KW-1185">Reference proteome</keyword>
<dbReference type="AlphaFoldDB" id="A0ABD1V737"/>
<organism evidence="2 3">
    <name type="scientific">Abeliophyllum distichum</name>
    <dbReference type="NCBI Taxonomy" id="126358"/>
    <lineage>
        <taxon>Eukaryota</taxon>
        <taxon>Viridiplantae</taxon>
        <taxon>Streptophyta</taxon>
        <taxon>Embryophyta</taxon>
        <taxon>Tracheophyta</taxon>
        <taxon>Spermatophyta</taxon>
        <taxon>Magnoliopsida</taxon>
        <taxon>eudicotyledons</taxon>
        <taxon>Gunneridae</taxon>
        <taxon>Pentapetalae</taxon>
        <taxon>asterids</taxon>
        <taxon>lamiids</taxon>
        <taxon>Lamiales</taxon>
        <taxon>Oleaceae</taxon>
        <taxon>Forsythieae</taxon>
        <taxon>Abeliophyllum</taxon>
    </lineage>
</organism>